<dbReference type="AlphaFoldDB" id="A0A6H9V9B8"/>
<evidence type="ECO:0000313" key="2">
    <source>
        <dbReference type="EMBL" id="KAB1149236.1"/>
    </source>
</evidence>
<keyword evidence="3" id="KW-1185">Reference proteome</keyword>
<name>A0A6H9V9B8_9ACTN</name>
<evidence type="ECO:0000313" key="3">
    <source>
        <dbReference type="Proteomes" id="UP000442707"/>
    </source>
</evidence>
<accession>A0A6H9V9B8</accession>
<feature type="region of interest" description="Disordered" evidence="1">
    <location>
        <begin position="114"/>
        <end position="133"/>
    </location>
</feature>
<sequence>MIDFNGSPQSASVAGDRTHDFRLPLDRTTIPPKTLAALEAVQDAVRATAGARGAKAQQEASDALRDAVGDLYDRASSTSRADRQHHEEGYAYAAAKFKRALGDVEAAVQAMADHAQQADNPSGVGFKPDARDRSTTTVQLHLLADALKNMPTAPELA</sequence>
<evidence type="ECO:0000256" key="1">
    <source>
        <dbReference type="SAM" id="MobiDB-lite"/>
    </source>
</evidence>
<protein>
    <submittedName>
        <fullName evidence="2">Uncharacterized protein</fullName>
    </submittedName>
</protein>
<reference evidence="2 3" key="1">
    <citation type="submission" date="2019-09" db="EMBL/GenBank/DDBJ databases">
        <title>Screening of Novel Bioactive Compounds from Soil-Associated.</title>
        <authorList>
            <person name="Zhao S."/>
        </authorList>
    </citation>
    <scope>NUCLEOTIDE SEQUENCE [LARGE SCALE GENOMIC DNA]</scope>
    <source>
        <strain evidence="2 3">HIT-DPA4</strain>
    </source>
</reference>
<proteinExistence type="predicted"/>
<organism evidence="2 3">
    <name type="scientific">Streptomyces luteolifulvus</name>
    <dbReference type="NCBI Taxonomy" id="2615112"/>
    <lineage>
        <taxon>Bacteria</taxon>
        <taxon>Bacillati</taxon>
        <taxon>Actinomycetota</taxon>
        <taxon>Actinomycetes</taxon>
        <taxon>Kitasatosporales</taxon>
        <taxon>Streptomycetaceae</taxon>
        <taxon>Streptomyces</taxon>
    </lineage>
</organism>
<dbReference type="Proteomes" id="UP000442707">
    <property type="component" value="Unassembled WGS sequence"/>
</dbReference>
<dbReference type="EMBL" id="VZRB01000003">
    <property type="protein sequence ID" value="KAB1149236.1"/>
    <property type="molecule type" value="Genomic_DNA"/>
</dbReference>
<gene>
    <name evidence="2" type="ORF">F7R91_05615</name>
</gene>
<comment type="caution">
    <text evidence="2">The sequence shown here is derived from an EMBL/GenBank/DDBJ whole genome shotgun (WGS) entry which is preliminary data.</text>
</comment>
<dbReference type="RefSeq" id="WP_150945099.1">
    <property type="nucleotide sequence ID" value="NZ_VZRB01000003.1"/>
</dbReference>